<dbReference type="PROSITE" id="PS50279">
    <property type="entry name" value="BPTI_KUNITZ_2"/>
    <property type="match status" value="2"/>
</dbReference>
<evidence type="ECO:0000256" key="14">
    <source>
        <dbReference type="ARBA" id="ARBA00077736"/>
    </source>
</evidence>
<evidence type="ECO:0000256" key="15">
    <source>
        <dbReference type="SAM" id="MobiDB-lite"/>
    </source>
</evidence>
<evidence type="ECO:0000259" key="17">
    <source>
        <dbReference type="PROSITE" id="PS50279"/>
    </source>
</evidence>
<dbReference type="SUPFAM" id="SSF57362">
    <property type="entry name" value="BPTI-like"/>
    <property type="match status" value="2"/>
</dbReference>
<dbReference type="InterPro" id="IPR036880">
    <property type="entry name" value="Kunitz_BPTI_sf"/>
</dbReference>
<dbReference type="PANTHER" id="PTHR11802:SF3">
    <property type="entry name" value="RETINOID-INDUCIBLE SERINE CARBOXYPEPTIDASE"/>
    <property type="match status" value="1"/>
</dbReference>
<dbReference type="PROSITE" id="PS00280">
    <property type="entry name" value="BPTI_KUNITZ_1"/>
    <property type="match status" value="1"/>
</dbReference>
<organism evidence="18 19">
    <name type="scientific">Caenorhabditis angaria</name>
    <dbReference type="NCBI Taxonomy" id="860376"/>
    <lineage>
        <taxon>Eukaryota</taxon>
        <taxon>Metazoa</taxon>
        <taxon>Ecdysozoa</taxon>
        <taxon>Nematoda</taxon>
        <taxon>Chromadorea</taxon>
        <taxon>Rhabditida</taxon>
        <taxon>Rhabditina</taxon>
        <taxon>Rhabditomorpha</taxon>
        <taxon>Rhabditoidea</taxon>
        <taxon>Rhabditidae</taxon>
        <taxon>Peloderinae</taxon>
        <taxon>Caenorhabditis</taxon>
    </lineage>
</organism>
<evidence type="ECO:0000256" key="3">
    <source>
        <dbReference type="ARBA" id="ARBA00022525"/>
    </source>
</evidence>
<keyword evidence="6" id="KW-0646">Protease inhibitor</keyword>
<dbReference type="Gene3D" id="3.40.50.1820">
    <property type="entry name" value="alpha/beta hydrolase"/>
    <property type="match status" value="1"/>
</dbReference>
<keyword evidence="11" id="KW-0325">Glycoprotein</keyword>
<keyword evidence="4" id="KW-0121">Carboxypeptidase</keyword>
<sequence>MSIVIIAPLIFLCQLISAQQLLTNPRCNYWPDRGTCENQEFVVKWYYDRYDHRCRRFFYGGCEGNDNRYDSLEECTSQCQFIEPDNNRNRCFQPHDPGTCSSDIERWYFDQVAKRCVCSWWSGCGGNSNIYYSYNHCMLICGEFAEQGPAIDEKYWNRIRNNQTMSLESQMVFGGAHLDIEKPDEGYRVEVPSEKMARSFISISHQDDSPQYLHSAPLTEIHQDGVTIHRYDSAPRQLQELPQPNMIPEDHQNPNSYRMKFQESSNYDRVSASLRNEAEETQRRIQESMRKDSFRTAPQRDIVAQFKSHLEEHERSLRAKLEAQFPGYDIVLTPEIETVRHPDGRNVVRQRIQWTAVPKGAGPKPEARPEIQARSELPQTRPGIQTKPEFQPATPNPTEAQWTLAPHDEAWAARQAEKRRYLEERARKKAARYSTTTTTRAPEPATVTTSDDRIYIPTVTYPVPLEEESTPPPTTTESWEAKRQEWEAQRRKEAERRRQEWLRQQTTTTTTSTTQAPTTITQRAPAEPVEHYRPLIEHVTPAPLSIEDIIEIGDQKQNYIEEEDDYDVPMDFPETTRRPRVIYSTPRPTRRPEPMPPRNTPRPALSLPIVSPPTQKPKSKLFAPPDSDEYAQDVDFDPYINMIFWAFLGLVSQIPAIFAGAHNTVNTWDGLLQYDEDWGYVDIRKNAHTFWWLYAVKPANQNRPLFVWLQGGPGSSGTGFGNFEETGPKTLNGTDNPATWLQVADIVYVDNPVGTGFSYVDDSSALTTNITQIGDDLLVWLRKFLALHSEYRTRPFYIFCESYGGKMSTQFAKVITDAVKSSSLILNFRAVALGDSWISAMDYVNTWGPYLYANSYLDDHQLHVVQTQASHCQSLVDQQKWTQATNCWGNMEELIGAETNDVSWYNILKQGGTDDWSSSAAQKIDNRIKSPLARLFDRHVRPQNLDSMADYMNTVVRQKLGIIPDAVRFGAQGGAVFNAQADDFMTPIWGTVEELLKDGYNVVVFNGNEDLICNTMGTAAWVNRLTWDGMISFNTTVRHHFGTKSFPLAGYHKTHANFQFWWILRAGHMVAYDTPEAAIYMLKAIVKQYNQ</sequence>
<feature type="signal peptide" evidence="16">
    <location>
        <begin position="1"/>
        <end position="18"/>
    </location>
</feature>
<dbReference type="PRINTS" id="PR00724">
    <property type="entry name" value="CRBOXYPTASEC"/>
</dbReference>
<dbReference type="InterPro" id="IPR002223">
    <property type="entry name" value="Kunitz_BPTI"/>
</dbReference>
<feature type="chain" id="PRO_5040279916" description="Retinoid-inducible serine carboxypeptidase" evidence="16">
    <location>
        <begin position="19"/>
        <end position="1091"/>
    </location>
</feature>
<keyword evidence="10" id="KW-1015">Disulfide bond</keyword>
<comment type="function">
    <text evidence="12">May be involved in vascular wall and kidney homeostasis.</text>
</comment>
<name>A0A9P1N6L9_9PELO</name>
<evidence type="ECO:0000256" key="9">
    <source>
        <dbReference type="ARBA" id="ARBA00022900"/>
    </source>
</evidence>
<keyword evidence="7 16" id="KW-0732">Signal</keyword>
<feature type="domain" description="BPTI/Kunitz inhibitor" evidence="17">
    <location>
        <begin position="27"/>
        <end position="79"/>
    </location>
</feature>
<dbReference type="PANTHER" id="PTHR11802">
    <property type="entry name" value="SERINE PROTEASE FAMILY S10 SERINE CARBOXYPEPTIDASE"/>
    <property type="match status" value="1"/>
</dbReference>
<dbReference type="AlphaFoldDB" id="A0A9P1N6L9"/>
<evidence type="ECO:0000256" key="7">
    <source>
        <dbReference type="ARBA" id="ARBA00022729"/>
    </source>
</evidence>
<feature type="compositionally biased region" description="Low complexity" evidence="15">
    <location>
        <begin position="502"/>
        <end position="518"/>
    </location>
</feature>
<dbReference type="Pfam" id="PF00450">
    <property type="entry name" value="Peptidase_S10"/>
    <property type="match status" value="1"/>
</dbReference>
<dbReference type="CDD" id="cd00109">
    <property type="entry name" value="Kunitz-type"/>
    <property type="match status" value="1"/>
</dbReference>
<feature type="domain" description="BPTI/Kunitz inhibitor" evidence="17">
    <location>
        <begin position="91"/>
        <end position="141"/>
    </location>
</feature>
<dbReference type="InterPro" id="IPR001563">
    <property type="entry name" value="Peptidase_S10"/>
</dbReference>
<gene>
    <name evidence="18" type="ORF">CAMP_LOCUS12588</name>
</gene>
<comment type="caution">
    <text evidence="18">The sequence shown here is derived from an EMBL/GenBank/DDBJ whole genome shotgun (WGS) entry which is preliminary data.</text>
</comment>
<dbReference type="GO" id="GO:0004867">
    <property type="term" value="F:serine-type endopeptidase inhibitor activity"/>
    <property type="evidence" value="ECO:0007669"/>
    <property type="project" value="UniProtKB-KW"/>
</dbReference>
<dbReference type="Pfam" id="PF00014">
    <property type="entry name" value="Kunitz_BPTI"/>
    <property type="match status" value="2"/>
</dbReference>
<dbReference type="GO" id="GO:0006508">
    <property type="term" value="P:proteolysis"/>
    <property type="evidence" value="ECO:0007669"/>
    <property type="project" value="UniProtKB-KW"/>
</dbReference>
<dbReference type="Gene3D" id="4.10.410.10">
    <property type="entry name" value="Pancreatic trypsin inhibitor Kunitz domain"/>
    <property type="match status" value="2"/>
</dbReference>
<dbReference type="FunFam" id="4.10.410.10:FF:000020">
    <property type="entry name" value="Collagen, type VI, alpha 3"/>
    <property type="match status" value="1"/>
</dbReference>
<keyword evidence="19" id="KW-1185">Reference proteome</keyword>
<proteinExistence type="inferred from homology"/>
<dbReference type="FunFam" id="3.40.50.1820:FF:000075">
    <property type="entry name" value="Carboxypeptidase"/>
    <property type="match status" value="1"/>
</dbReference>
<keyword evidence="9" id="KW-0722">Serine protease inhibitor</keyword>
<evidence type="ECO:0000256" key="1">
    <source>
        <dbReference type="ARBA" id="ARBA00004613"/>
    </source>
</evidence>
<evidence type="ECO:0000256" key="11">
    <source>
        <dbReference type="ARBA" id="ARBA00023180"/>
    </source>
</evidence>
<dbReference type="InterPro" id="IPR020901">
    <property type="entry name" value="Prtase_inh_Kunz-CS"/>
</dbReference>
<dbReference type="EMBL" id="CANHGI010000005">
    <property type="protein sequence ID" value="CAI5449951.1"/>
    <property type="molecule type" value="Genomic_DNA"/>
</dbReference>
<dbReference type="SUPFAM" id="SSF53474">
    <property type="entry name" value="alpha/beta-Hydrolases"/>
    <property type="match status" value="1"/>
</dbReference>
<evidence type="ECO:0000256" key="13">
    <source>
        <dbReference type="ARBA" id="ARBA00070242"/>
    </source>
</evidence>
<feature type="compositionally biased region" description="Basic and acidic residues" evidence="15">
    <location>
        <begin position="479"/>
        <end position="501"/>
    </location>
</feature>
<evidence type="ECO:0000313" key="19">
    <source>
        <dbReference type="Proteomes" id="UP001152747"/>
    </source>
</evidence>
<feature type="region of interest" description="Disordered" evidence="15">
    <location>
        <begin position="584"/>
        <end position="626"/>
    </location>
</feature>
<dbReference type="Proteomes" id="UP001152747">
    <property type="component" value="Unassembled WGS sequence"/>
</dbReference>
<dbReference type="InterPro" id="IPR029058">
    <property type="entry name" value="AB_hydrolase_fold"/>
</dbReference>
<dbReference type="GO" id="GO:0004185">
    <property type="term" value="F:serine-type carboxypeptidase activity"/>
    <property type="evidence" value="ECO:0007669"/>
    <property type="project" value="InterPro"/>
</dbReference>
<comment type="subcellular location">
    <subcellularLocation>
        <location evidence="1">Secreted</location>
    </subcellularLocation>
</comment>
<evidence type="ECO:0000256" key="16">
    <source>
        <dbReference type="SAM" id="SignalP"/>
    </source>
</evidence>
<dbReference type="OrthoDB" id="443318at2759"/>
<evidence type="ECO:0000256" key="10">
    <source>
        <dbReference type="ARBA" id="ARBA00023157"/>
    </source>
</evidence>
<dbReference type="GO" id="GO:0005576">
    <property type="term" value="C:extracellular region"/>
    <property type="evidence" value="ECO:0007669"/>
    <property type="project" value="UniProtKB-SubCell"/>
</dbReference>
<keyword evidence="8" id="KW-0378">Hydrolase</keyword>
<feature type="region of interest" description="Disordered" evidence="15">
    <location>
        <begin position="464"/>
        <end position="518"/>
    </location>
</feature>
<evidence type="ECO:0000256" key="4">
    <source>
        <dbReference type="ARBA" id="ARBA00022645"/>
    </source>
</evidence>
<dbReference type="SMART" id="SM00131">
    <property type="entry name" value="KU"/>
    <property type="match status" value="2"/>
</dbReference>
<evidence type="ECO:0000256" key="12">
    <source>
        <dbReference type="ARBA" id="ARBA00055847"/>
    </source>
</evidence>
<accession>A0A9P1N6L9</accession>
<keyword evidence="5" id="KW-0645">Protease</keyword>
<reference evidence="18" key="1">
    <citation type="submission" date="2022-11" db="EMBL/GenBank/DDBJ databases">
        <authorList>
            <person name="Kikuchi T."/>
        </authorList>
    </citation>
    <scope>NUCLEOTIDE SEQUENCE</scope>
    <source>
        <strain evidence="18">PS1010</strain>
    </source>
</reference>
<evidence type="ECO:0000256" key="6">
    <source>
        <dbReference type="ARBA" id="ARBA00022690"/>
    </source>
</evidence>
<protein>
    <recommendedName>
        <fullName evidence="13">Retinoid-inducible serine carboxypeptidase</fullName>
    </recommendedName>
    <alternativeName>
        <fullName evidence="14">Serine carboxypeptidase 1</fullName>
    </alternativeName>
</protein>
<keyword evidence="3" id="KW-0964">Secreted</keyword>
<evidence type="ECO:0000256" key="8">
    <source>
        <dbReference type="ARBA" id="ARBA00022801"/>
    </source>
</evidence>
<comment type="similarity">
    <text evidence="2">Belongs to the peptidase S10 family.</text>
</comment>
<evidence type="ECO:0000256" key="5">
    <source>
        <dbReference type="ARBA" id="ARBA00022670"/>
    </source>
</evidence>
<evidence type="ECO:0000313" key="18">
    <source>
        <dbReference type="EMBL" id="CAI5449951.1"/>
    </source>
</evidence>
<evidence type="ECO:0000256" key="2">
    <source>
        <dbReference type="ARBA" id="ARBA00009431"/>
    </source>
</evidence>